<accession>S2JP40</accession>
<dbReference type="InterPro" id="IPR045068">
    <property type="entry name" value="BACURD1-3"/>
</dbReference>
<dbReference type="SMART" id="SM00225">
    <property type="entry name" value="BTB"/>
    <property type="match status" value="1"/>
</dbReference>
<dbReference type="InterPro" id="IPR003131">
    <property type="entry name" value="T1-type_BTB"/>
</dbReference>
<evidence type="ECO:0000313" key="2">
    <source>
        <dbReference type="EMBL" id="EPB91709.1"/>
    </source>
</evidence>
<dbReference type="STRING" id="1220926.S2JP40"/>
<organism evidence="2 3">
    <name type="scientific">Mucor circinelloides f. circinelloides (strain 1006PhL)</name>
    <name type="common">Mucormycosis agent</name>
    <name type="synonym">Calyptromyces circinelloides</name>
    <dbReference type="NCBI Taxonomy" id="1220926"/>
    <lineage>
        <taxon>Eukaryota</taxon>
        <taxon>Fungi</taxon>
        <taxon>Fungi incertae sedis</taxon>
        <taxon>Mucoromycota</taxon>
        <taxon>Mucoromycotina</taxon>
        <taxon>Mucoromycetes</taxon>
        <taxon>Mucorales</taxon>
        <taxon>Mucorineae</taxon>
        <taxon>Mucoraceae</taxon>
        <taxon>Mucor</taxon>
    </lineage>
</organism>
<dbReference type="OrthoDB" id="2414723at2759"/>
<keyword evidence="3" id="KW-1185">Reference proteome</keyword>
<protein>
    <recommendedName>
        <fullName evidence="1">BTB domain-containing protein</fullName>
    </recommendedName>
</protein>
<dbReference type="InterPro" id="IPR011333">
    <property type="entry name" value="SKP1/BTB/POZ_sf"/>
</dbReference>
<dbReference type="Proteomes" id="UP000014254">
    <property type="component" value="Unassembled WGS sequence"/>
</dbReference>
<name>S2JP40_MUCC1</name>
<dbReference type="InParanoid" id="S2JP40"/>
<sequence length="171" mass="19762">MEKNFNVVNLNVGGKIFTTYYDTLKQASYFQELIENNKGEQASVTGEDDNQIFLIDRDETVFEEVMYYLRSLDIRVDTPEDLEKLKVEAKFFGVKELVLKVDQALQSINDEGDDDNYFLEKSDHPAERIDTEFFGSLTVGEEKNLVGKIQYKSILGKDRIDLIIKARNENQ</sequence>
<dbReference type="SUPFAM" id="SSF54695">
    <property type="entry name" value="POZ domain"/>
    <property type="match status" value="1"/>
</dbReference>
<feature type="domain" description="BTB" evidence="1">
    <location>
        <begin position="6"/>
        <end position="78"/>
    </location>
</feature>
<dbReference type="PANTHER" id="PTHR11145:SF8">
    <property type="entry name" value="RE57120P"/>
    <property type="match status" value="1"/>
</dbReference>
<dbReference type="Gene3D" id="3.30.710.10">
    <property type="entry name" value="Potassium Channel Kv1.1, Chain A"/>
    <property type="match status" value="1"/>
</dbReference>
<evidence type="ECO:0000259" key="1">
    <source>
        <dbReference type="PROSITE" id="PS50097"/>
    </source>
</evidence>
<dbReference type="OMA" id="FEEIMHY"/>
<dbReference type="VEuPathDB" id="FungiDB:HMPREF1544_01420"/>
<evidence type="ECO:0000313" key="3">
    <source>
        <dbReference type="Proteomes" id="UP000014254"/>
    </source>
</evidence>
<dbReference type="Pfam" id="PF02214">
    <property type="entry name" value="BTB_2"/>
    <property type="match status" value="1"/>
</dbReference>
<dbReference type="PROSITE" id="PS50097">
    <property type="entry name" value="BTB"/>
    <property type="match status" value="1"/>
</dbReference>
<reference evidence="3" key="1">
    <citation type="submission" date="2013-05" db="EMBL/GenBank/DDBJ databases">
        <title>The Genome sequence of Mucor circinelloides f. circinelloides 1006PhL.</title>
        <authorList>
            <consortium name="The Broad Institute Genomics Platform"/>
            <person name="Cuomo C."/>
            <person name="Earl A."/>
            <person name="Findley K."/>
            <person name="Lee S.C."/>
            <person name="Walker B."/>
            <person name="Young S."/>
            <person name="Zeng Q."/>
            <person name="Gargeya S."/>
            <person name="Fitzgerald M."/>
            <person name="Haas B."/>
            <person name="Abouelleil A."/>
            <person name="Allen A.W."/>
            <person name="Alvarado L."/>
            <person name="Arachchi H.M."/>
            <person name="Berlin A.M."/>
            <person name="Chapman S.B."/>
            <person name="Gainer-Dewar J."/>
            <person name="Goldberg J."/>
            <person name="Griggs A."/>
            <person name="Gujja S."/>
            <person name="Hansen M."/>
            <person name="Howarth C."/>
            <person name="Imamovic A."/>
            <person name="Ireland A."/>
            <person name="Larimer J."/>
            <person name="McCowan C."/>
            <person name="Murphy C."/>
            <person name="Pearson M."/>
            <person name="Poon T.W."/>
            <person name="Priest M."/>
            <person name="Roberts A."/>
            <person name="Saif S."/>
            <person name="Shea T."/>
            <person name="Sisk P."/>
            <person name="Sykes S."/>
            <person name="Wortman J."/>
            <person name="Nusbaum C."/>
            <person name="Birren B."/>
        </authorList>
    </citation>
    <scope>NUCLEOTIDE SEQUENCE [LARGE SCALE GENOMIC DNA]</scope>
    <source>
        <strain evidence="3">1006PhL</strain>
    </source>
</reference>
<dbReference type="InterPro" id="IPR000210">
    <property type="entry name" value="BTB/POZ_dom"/>
</dbReference>
<dbReference type="PANTHER" id="PTHR11145">
    <property type="entry name" value="BTB/POZ DOMAIN-CONTAINING ADAPTER FOR CUL3-MEDIATED RHOA DEGRADATION PROTEIN FAMILY MEMBER"/>
    <property type="match status" value="1"/>
</dbReference>
<dbReference type="EMBL" id="KE123906">
    <property type="protein sequence ID" value="EPB91709.1"/>
    <property type="molecule type" value="Genomic_DNA"/>
</dbReference>
<gene>
    <name evidence="2" type="ORF">HMPREF1544_01420</name>
</gene>
<proteinExistence type="predicted"/>
<dbReference type="AlphaFoldDB" id="S2JP40"/>
<dbReference type="GO" id="GO:0051260">
    <property type="term" value="P:protein homooligomerization"/>
    <property type="evidence" value="ECO:0007669"/>
    <property type="project" value="InterPro"/>
</dbReference>